<feature type="non-terminal residue" evidence="1">
    <location>
        <position position="98"/>
    </location>
</feature>
<dbReference type="EMBL" id="WOWK01000001">
    <property type="protein sequence ID" value="KAF0332416.1"/>
    <property type="molecule type" value="Genomic_DNA"/>
</dbReference>
<gene>
    <name evidence="1" type="ORF">GQ607_000432</name>
</gene>
<comment type="caution">
    <text evidence="1">The sequence shown here is derived from an EMBL/GenBank/DDBJ whole genome shotgun (WGS) entry which is preliminary data.</text>
</comment>
<proteinExistence type="predicted"/>
<organism evidence="1 2">
    <name type="scientific">Colletotrichum asianum</name>
    <dbReference type="NCBI Taxonomy" id="702518"/>
    <lineage>
        <taxon>Eukaryota</taxon>
        <taxon>Fungi</taxon>
        <taxon>Dikarya</taxon>
        <taxon>Ascomycota</taxon>
        <taxon>Pezizomycotina</taxon>
        <taxon>Sordariomycetes</taxon>
        <taxon>Hypocreomycetidae</taxon>
        <taxon>Glomerellales</taxon>
        <taxon>Glomerellaceae</taxon>
        <taxon>Colletotrichum</taxon>
        <taxon>Colletotrichum gloeosporioides species complex</taxon>
    </lineage>
</organism>
<dbReference type="AlphaFoldDB" id="A0A8H3WPP6"/>
<evidence type="ECO:0000313" key="2">
    <source>
        <dbReference type="Proteomes" id="UP000434172"/>
    </source>
</evidence>
<sequence>MEADRHHSDTQSHLVAGAIIRVPAPLTSFRPSIQMVQCGPPPSWLFLFLGLWRHSLAQPFGCYTSPEDRPRYVPPSREMMLVAVVDLLIQGAKFLHRL</sequence>
<accession>A0A8H3WPP6</accession>
<keyword evidence="2" id="KW-1185">Reference proteome</keyword>
<protein>
    <submittedName>
        <fullName evidence="1">Uncharacterized protein</fullName>
    </submittedName>
</protein>
<dbReference type="Proteomes" id="UP000434172">
    <property type="component" value="Unassembled WGS sequence"/>
</dbReference>
<name>A0A8H3WPP6_9PEZI</name>
<reference evidence="1 2" key="1">
    <citation type="submission" date="2019-12" db="EMBL/GenBank/DDBJ databases">
        <title>A genome sequence resource for the geographically widespread anthracnose pathogen Colletotrichum asianum.</title>
        <authorList>
            <person name="Meng Y."/>
        </authorList>
    </citation>
    <scope>NUCLEOTIDE SEQUENCE [LARGE SCALE GENOMIC DNA]</scope>
    <source>
        <strain evidence="1 2">ICMP 18580</strain>
    </source>
</reference>
<evidence type="ECO:0000313" key="1">
    <source>
        <dbReference type="EMBL" id="KAF0332416.1"/>
    </source>
</evidence>